<evidence type="ECO:0000313" key="6">
    <source>
        <dbReference type="Proteomes" id="UP000468638"/>
    </source>
</evidence>
<dbReference type="SMART" id="SM00796">
    <property type="entry name" value="AHS1"/>
    <property type="match status" value="1"/>
</dbReference>
<comment type="caution">
    <text evidence="5">The sequence shown here is derived from an EMBL/GenBank/DDBJ whole genome shotgun (WGS) entry which is preliminary data.</text>
</comment>
<keyword evidence="1" id="KW-0547">Nucleotide-binding</keyword>
<dbReference type="NCBIfam" id="TIGR00370">
    <property type="entry name" value="5-oxoprolinase subunit PxpB"/>
    <property type="match status" value="1"/>
</dbReference>
<evidence type="ECO:0000256" key="2">
    <source>
        <dbReference type="ARBA" id="ARBA00022801"/>
    </source>
</evidence>
<dbReference type="InterPro" id="IPR029000">
    <property type="entry name" value="Cyclophilin-like_dom_sf"/>
</dbReference>
<dbReference type="Gene3D" id="2.40.100.10">
    <property type="entry name" value="Cyclophilin-like"/>
    <property type="match status" value="1"/>
</dbReference>
<gene>
    <name evidence="5" type="primary">pxpB</name>
    <name evidence="5" type="ORF">GLW05_08085</name>
</gene>
<dbReference type="SUPFAM" id="SSF160467">
    <property type="entry name" value="PH0987 N-terminal domain-like"/>
    <property type="match status" value="1"/>
</dbReference>
<accession>A0A6I4ZTL0</accession>
<evidence type="ECO:0000256" key="1">
    <source>
        <dbReference type="ARBA" id="ARBA00022741"/>
    </source>
</evidence>
<dbReference type="GO" id="GO:0017168">
    <property type="term" value="F:5-oxoprolinase (ATP-hydrolyzing) activity"/>
    <property type="evidence" value="ECO:0007669"/>
    <property type="project" value="UniProtKB-EC"/>
</dbReference>
<reference evidence="5 6" key="1">
    <citation type="submission" date="2019-11" db="EMBL/GenBank/DDBJ databases">
        <title>Genome sequences of 17 halophilic strains isolated from different environments.</title>
        <authorList>
            <person name="Furrow R.E."/>
        </authorList>
    </citation>
    <scope>NUCLEOTIDE SEQUENCE [LARGE SCALE GENOMIC DNA]</scope>
    <source>
        <strain evidence="5 6">22514_16_FS</strain>
    </source>
</reference>
<evidence type="ECO:0000256" key="3">
    <source>
        <dbReference type="ARBA" id="ARBA00022840"/>
    </source>
</evidence>
<organism evidence="5 6">
    <name type="scientific">Pontibacillus yanchengensis</name>
    <dbReference type="NCBI Taxonomy" id="462910"/>
    <lineage>
        <taxon>Bacteria</taxon>
        <taxon>Bacillati</taxon>
        <taxon>Bacillota</taxon>
        <taxon>Bacilli</taxon>
        <taxon>Bacillales</taxon>
        <taxon>Bacillaceae</taxon>
        <taxon>Pontibacillus</taxon>
    </lineage>
</organism>
<proteinExistence type="predicted"/>
<dbReference type="Proteomes" id="UP000468638">
    <property type="component" value="Unassembled WGS sequence"/>
</dbReference>
<dbReference type="RefSeq" id="WP_160848402.1">
    <property type="nucleotide sequence ID" value="NZ_WMEQ01000004.1"/>
</dbReference>
<dbReference type="InterPro" id="IPR010016">
    <property type="entry name" value="PxpB"/>
</dbReference>
<dbReference type="EMBL" id="WMEQ01000004">
    <property type="protein sequence ID" value="MYL33555.1"/>
    <property type="molecule type" value="Genomic_DNA"/>
</dbReference>
<sequence length="240" mass="26629">MVNYTLTPLGDHAIVIELGNEITLATHNLVQSVVAFLDQHPFDWVTEYIPAFTTVTIFYNPLLVLPKTNQTTSASPYEHAVNQLKPYLDNLEENYSEVGRTVEIPVCYGGELGPDLPYVADYHNLSEEQIVDLHSKGNYLVYMIGFAPGFPYIGGMLEALATPRKDNPRLKIPSGSVGIAGNQTGVYPIETPGGWQLIGRTPLPLFKPESESPTLLKTGDVIRFKPITKQEFDSYKEDEA</sequence>
<dbReference type="Pfam" id="PF02682">
    <property type="entry name" value="CT_C_D"/>
    <property type="match status" value="1"/>
</dbReference>
<dbReference type="SUPFAM" id="SSF50891">
    <property type="entry name" value="Cyclophilin-like"/>
    <property type="match status" value="1"/>
</dbReference>
<keyword evidence="3" id="KW-0067">ATP-binding</keyword>
<dbReference type="PANTHER" id="PTHR34698">
    <property type="entry name" value="5-OXOPROLINASE SUBUNIT B"/>
    <property type="match status" value="1"/>
</dbReference>
<dbReference type="AlphaFoldDB" id="A0A6I4ZTL0"/>
<dbReference type="EC" id="3.5.2.9" evidence="5"/>
<name>A0A6I4ZTL0_9BACI</name>
<dbReference type="Gene3D" id="3.30.1360.40">
    <property type="match status" value="1"/>
</dbReference>
<protein>
    <submittedName>
        <fullName evidence="5">5-oxoprolinase subunit PxpB</fullName>
        <ecNumber evidence="5">3.5.2.9</ecNumber>
    </submittedName>
</protein>
<dbReference type="PANTHER" id="PTHR34698:SF2">
    <property type="entry name" value="5-OXOPROLINASE SUBUNIT B"/>
    <property type="match status" value="1"/>
</dbReference>
<keyword evidence="2 5" id="KW-0378">Hydrolase</keyword>
<feature type="domain" description="Carboxyltransferase" evidence="4">
    <location>
        <begin position="4"/>
        <end position="216"/>
    </location>
</feature>
<dbReference type="GO" id="GO:0005524">
    <property type="term" value="F:ATP binding"/>
    <property type="evidence" value="ECO:0007669"/>
    <property type="project" value="UniProtKB-KW"/>
</dbReference>
<evidence type="ECO:0000313" key="5">
    <source>
        <dbReference type="EMBL" id="MYL33555.1"/>
    </source>
</evidence>
<evidence type="ECO:0000259" key="4">
    <source>
        <dbReference type="SMART" id="SM00796"/>
    </source>
</evidence>
<dbReference type="OrthoDB" id="9778567at2"/>
<dbReference type="InterPro" id="IPR003833">
    <property type="entry name" value="CT_C_D"/>
</dbReference>